<keyword evidence="10" id="KW-0408">Iron</keyword>
<dbReference type="GO" id="GO:0008137">
    <property type="term" value="F:NADH dehydrogenase (ubiquinone) activity"/>
    <property type="evidence" value="ECO:0007669"/>
    <property type="project" value="InterPro"/>
</dbReference>
<dbReference type="EMBL" id="CAEZZI010000025">
    <property type="protein sequence ID" value="CAB4751520.1"/>
    <property type="molecule type" value="Genomic_DNA"/>
</dbReference>
<dbReference type="GO" id="GO:0051287">
    <property type="term" value="F:NAD binding"/>
    <property type="evidence" value="ECO:0007669"/>
    <property type="project" value="InterPro"/>
</dbReference>
<dbReference type="Gene3D" id="3.10.20.600">
    <property type="match status" value="1"/>
</dbReference>
<dbReference type="GO" id="GO:0051539">
    <property type="term" value="F:4 iron, 4 sulfur cluster binding"/>
    <property type="evidence" value="ECO:0007669"/>
    <property type="project" value="UniProtKB-KW"/>
</dbReference>
<evidence type="ECO:0000259" key="14">
    <source>
        <dbReference type="SMART" id="SM00928"/>
    </source>
</evidence>
<evidence type="ECO:0000256" key="11">
    <source>
        <dbReference type="ARBA" id="ARBA00023014"/>
    </source>
</evidence>
<dbReference type="NCBIfam" id="TIGR01959">
    <property type="entry name" value="nuoF_fam"/>
    <property type="match status" value="1"/>
</dbReference>
<evidence type="ECO:0000256" key="10">
    <source>
        <dbReference type="ARBA" id="ARBA00023004"/>
    </source>
</evidence>
<dbReference type="GO" id="GO:0010181">
    <property type="term" value="F:FMN binding"/>
    <property type="evidence" value="ECO:0007669"/>
    <property type="project" value="InterPro"/>
</dbReference>
<dbReference type="Gene3D" id="1.20.1440.230">
    <property type="entry name" value="NADH-ubiquinone oxidoreductase 51kDa subunit, iron-sulphur binding domain"/>
    <property type="match status" value="1"/>
</dbReference>
<dbReference type="PANTHER" id="PTHR43578:SF3">
    <property type="entry name" value="NADH-QUINONE OXIDOREDUCTASE SUBUNIT F"/>
    <property type="match status" value="1"/>
</dbReference>
<dbReference type="Gene3D" id="3.40.50.11540">
    <property type="entry name" value="NADH-ubiquinone oxidoreductase 51kDa subunit"/>
    <property type="match status" value="1"/>
</dbReference>
<evidence type="ECO:0000256" key="1">
    <source>
        <dbReference type="ARBA" id="ARBA00001917"/>
    </source>
</evidence>
<dbReference type="FunFam" id="3.40.50.11540:FF:000001">
    <property type="entry name" value="NADH dehydrogenase [ubiquinone] flavoprotein 1, mitochondrial"/>
    <property type="match status" value="1"/>
</dbReference>
<dbReference type="InterPro" id="IPR001949">
    <property type="entry name" value="NADH-UbQ_OxRdtase_51kDa_CS"/>
</dbReference>
<dbReference type="InterPro" id="IPR011537">
    <property type="entry name" value="NADH-UbQ_OxRdtase_suF"/>
</dbReference>
<dbReference type="InterPro" id="IPR037207">
    <property type="entry name" value="Nuop51_4Fe4S-bd_sf"/>
</dbReference>
<comment type="catalytic activity">
    <reaction evidence="13">
        <text>a quinone + NADH + 5 H(+)(in) = a quinol + NAD(+) + 4 H(+)(out)</text>
        <dbReference type="Rhea" id="RHEA:57888"/>
        <dbReference type="ChEBI" id="CHEBI:15378"/>
        <dbReference type="ChEBI" id="CHEBI:24646"/>
        <dbReference type="ChEBI" id="CHEBI:57540"/>
        <dbReference type="ChEBI" id="CHEBI:57945"/>
        <dbReference type="ChEBI" id="CHEBI:132124"/>
    </reaction>
</comment>
<proteinExistence type="inferred from homology"/>
<dbReference type="FunFam" id="1.20.1440.230:FF:000001">
    <property type="entry name" value="Mitochondrial NADH dehydrogenase flavoprotein 1"/>
    <property type="match status" value="1"/>
</dbReference>
<keyword evidence="4" id="KW-0004">4Fe-4S</keyword>
<protein>
    <submittedName>
        <fullName evidence="15">Unannotated protein</fullName>
    </submittedName>
</protein>
<comment type="similarity">
    <text evidence="3">Belongs to the complex I 51 kDa subunit family.</text>
</comment>
<dbReference type="FunFam" id="3.10.20.600:FF:000003">
    <property type="entry name" value="NADH-quinone oxidoreductase subunit F"/>
    <property type="match status" value="1"/>
</dbReference>
<organism evidence="15">
    <name type="scientific">freshwater metagenome</name>
    <dbReference type="NCBI Taxonomy" id="449393"/>
    <lineage>
        <taxon>unclassified sequences</taxon>
        <taxon>metagenomes</taxon>
        <taxon>ecological metagenomes</taxon>
    </lineage>
</organism>
<dbReference type="GO" id="GO:0046872">
    <property type="term" value="F:metal ion binding"/>
    <property type="evidence" value="ECO:0007669"/>
    <property type="project" value="UniProtKB-KW"/>
</dbReference>
<dbReference type="Pfam" id="PF01512">
    <property type="entry name" value="Complex1_51K"/>
    <property type="match status" value="1"/>
</dbReference>
<dbReference type="InterPro" id="IPR019575">
    <property type="entry name" value="Nuop51_4Fe4S-bd"/>
</dbReference>
<dbReference type="PROSITE" id="PS00645">
    <property type="entry name" value="COMPLEX1_51K_2"/>
    <property type="match status" value="1"/>
</dbReference>
<dbReference type="InterPro" id="IPR037225">
    <property type="entry name" value="Nuo51_FMN-bd_sf"/>
</dbReference>
<name>A0A6J6TV70_9ZZZZ</name>
<feature type="domain" description="NADH-ubiquinone oxidoreductase 51kDa subunit iron-sulphur binding" evidence="14">
    <location>
        <begin position="320"/>
        <end position="365"/>
    </location>
</feature>
<dbReference type="Pfam" id="PF10531">
    <property type="entry name" value="SLBB"/>
    <property type="match status" value="1"/>
</dbReference>
<evidence type="ECO:0000256" key="3">
    <source>
        <dbReference type="ARBA" id="ARBA00007523"/>
    </source>
</evidence>
<dbReference type="Pfam" id="PF10589">
    <property type="entry name" value="NADH_4Fe-4S"/>
    <property type="match status" value="1"/>
</dbReference>
<evidence type="ECO:0000256" key="9">
    <source>
        <dbReference type="ARBA" id="ARBA00022967"/>
    </source>
</evidence>
<keyword evidence="12" id="KW-0520">NAD</keyword>
<evidence type="ECO:0000256" key="6">
    <source>
        <dbReference type="ARBA" id="ARBA00022643"/>
    </source>
</evidence>
<comment type="cofactor">
    <cofactor evidence="2">
        <name>[4Fe-4S] cluster</name>
        <dbReference type="ChEBI" id="CHEBI:49883"/>
    </cofactor>
</comment>
<comment type="cofactor">
    <cofactor evidence="1">
        <name>FMN</name>
        <dbReference type="ChEBI" id="CHEBI:58210"/>
    </cofactor>
</comment>
<dbReference type="SUPFAM" id="SSF142019">
    <property type="entry name" value="Nqo1 FMN-binding domain-like"/>
    <property type="match status" value="1"/>
</dbReference>
<reference evidence="15" key="1">
    <citation type="submission" date="2020-05" db="EMBL/GenBank/DDBJ databases">
        <authorList>
            <person name="Chiriac C."/>
            <person name="Salcher M."/>
            <person name="Ghai R."/>
            <person name="Kavagutti S V."/>
        </authorList>
    </citation>
    <scope>NUCLEOTIDE SEQUENCE</scope>
</reference>
<evidence type="ECO:0000256" key="4">
    <source>
        <dbReference type="ARBA" id="ARBA00022485"/>
    </source>
</evidence>
<keyword evidence="7" id="KW-0874">Quinone</keyword>
<evidence type="ECO:0000256" key="13">
    <source>
        <dbReference type="ARBA" id="ARBA00047712"/>
    </source>
</evidence>
<keyword evidence="6" id="KW-0288">FMN</keyword>
<keyword evidence="8" id="KW-0479">Metal-binding</keyword>
<dbReference type="InterPro" id="IPR019554">
    <property type="entry name" value="Soluble_ligand-bd"/>
</dbReference>
<dbReference type="SUPFAM" id="SSF142984">
    <property type="entry name" value="Nqo1 middle domain-like"/>
    <property type="match status" value="1"/>
</dbReference>
<dbReference type="PROSITE" id="PS00644">
    <property type="entry name" value="COMPLEX1_51K_1"/>
    <property type="match status" value="1"/>
</dbReference>
<sequence>MSKLTPVLSAHWDEKDSFTIDAYTRNGGYKASAKALAMDPDAVIQLVKDSGLRGRGGAGFPTGMKWGFIPQGDNKEHYLVVNADESEPGTCKDMPLLLANPHVLIEGCIIACHAIRAKHGFIYIRGEVTHVVRRLNQAIEDAYKAGHLGNGIDLVLHVGAGAYICGEETALLDSLEGFRGQPRLRPPFPAIAGLYARPTVVNNVESIASVPAIIANGAEWYQKYGTEKSKGMTLYSLSGHVNNPGQFEAPLGITLREILELAGSVRTGHKLKFWTPGGSSTPLFTDAHLDTPLDYEGVAAAGSMLGTKALQIFDETTCVVRAVLRWTEFYKHESCGKCTPCREGTWWLVQILRDLENGSGSEEDLAKLLDLCDNIMGRSFCALGDGATSPITSSIKYFRDEYIAHVTGKGCPFDPVASTLFSSAGAK</sequence>
<dbReference type="GO" id="GO:0048038">
    <property type="term" value="F:quinone binding"/>
    <property type="evidence" value="ECO:0007669"/>
    <property type="project" value="UniProtKB-KW"/>
</dbReference>
<dbReference type="SMART" id="SM00928">
    <property type="entry name" value="NADH_4Fe-4S"/>
    <property type="match status" value="1"/>
</dbReference>
<gene>
    <name evidence="15" type="ORF">UFOPK2842_00406</name>
</gene>
<dbReference type="InterPro" id="IPR011538">
    <property type="entry name" value="Nuo51_FMN-bd"/>
</dbReference>
<evidence type="ECO:0000256" key="8">
    <source>
        <dbReference type="ARBA" id="ARBA00022723"/>
    </source>
</evidence>
<evidence type="ECO:0000256" key="12">
    <source>
        <dbReference type="ARBA" id="ARBA00023027"/>
    </source>
</evidence>
<dbReference type="SUPFAM" id="SSF140490">
    <property type="entry name" value="Nqo1C-terminal domain-like"/>
    <property type="match status" value="1"/>
</dbReference>
<keyword evidence="11" id="KW-0411">Iron-sulfur</keyword>
<dbReference type="PANTHER" id="PTHR43578">
    <property type="entry name" value="NADH-QUINONE OXIDOREDUCTASE SUBUNIT F"/>
    <property type="match status" value="1"/>
</dbReference>
<keyword evidence="5" id="KW-0285">Flavoprotein</keyword>
<dbReference type="AlphaFoldDB" id="A0A6J6TV70"/>
<evidence type="ECO:0000256" key="2">
    <source>
        <dbReference type="ARBA" id="ARBA00001966"/>
    </source>
</evidence>
<evidence type="ECO:0000256" key="7">
    <source>
        <dbReference type="ARBA" id="ARBA00022719"/>
    </source>
</evidence>
<dbReference type="Gene3D" id="6.10.250.1450">
    <property type="match status" value="1"/>
</dbReference>
<dbReference type="NCBIfam" id="NF010120">
    <property type="entry name" value="PRK13596.1"/>
    <property type="match status" value="1"/>
</dbReference>
<evidence type="ECO:0000313" key="15">
    <source>
        <dbReference type="EMBL" id="CAB4751520.1"/>
    </source>
</evidence>
<evidence type="ECO:0000256" key="5">
    <source>
        <dbReference type="ARBA" id="ARBA00022630"/>
    </source>
</evidence>
<accession>A0A6J6TV70</accession>
<keyword evidence="9" id="KW-1278">Translocase</keyword>